<keyword evidence="1" id="KW-0812">Transmembrane</keyword>
<proteinExistence type="predicted"/>
<dbReference type="Proteomes" id="UP000008141">
    <property type="component" value="Unassembled WGS sequence"/>
</dbReference>
<evidence type="ECO:0000256" key="1">
    <source>
        <dbReference type="SAM" id="Phobius"/>
    </source>
</evidence>
<gene>
    <name evidence="2" type="ORF">CHLNCDRAFT_134210</name>
</gene>
<dbReference type="RefSeq" id="XP_005847239.1">
    <property type="nucleotide sequence ID" value="XM_005847177.1"/>
</dbReference>
<feature type="transmembrane region" description="Helical" evidence="1">
    <location>
        <begin position="167"/>
        <end position="188"/>
    </location>
</feature>
<dbReference type="AlphaFoldDB" id="E1ZFI2"/>
<dbReference type="EMBL" id="GL433845">
    <property type="protein sequence ID" value="EFN55137.1"/>
    <property type="molecule type" value="Genomic_DNA"/>
</dbReference>
<dbReference type="InParanoid" id="E1ZFI2"/>
<dbReference type="OrthoDB" id="566544at2759"/>
<sequence length="209" mass="22066">MADGPVGYLVINVLESAGHDSDDQQVWEPDFKSGYARVEIRGGAKTIKKFTSTQSVADNGITWVEQLTLEVLEGASELRIMLCRPKEVGEGGRSSSSIVAACGIYMKDILEAAPVDKYFELYKPGGGSAGGFIRVAISFLEPDQVRNGDLVGSGVEGGRGQKKKGGILGLLLKLGVLAAGAAAVYTVLDKQGVIGKKKEEPLAPAKKKK</sequence>
<dbReference type="eggNOG" id="ENOG502SVDT">
    <property type="taxonomic scope" value="Eukaryota"/>
</dbReference>
<name>E1ZFI2_CHLVA</name>
<evidence type="ECO:0000313" key="3">
    <source>
        <dbReference type="Proteomes" id="UP000008141"/>
    </source>
</evidence>
<accession>E1ZFI2</accession>
<dbReference type="KEGG" id="cvr:CHLNCDRAFT_134210"/>
<keyword evidence="3" id="KW-1185">Reference proteome</keyword>
<organism evidence="3">
    <name type="scientific">Chlorella variabilis</name>
    <name type="common">Green alga</name>
    <dbReference type="NCBI Taxonomy" id="554065"/>
    <lineage>
        <taxon>Eukaryota</taxon>
        <taxon>Viridiplantae</taxon>
        <taxon>Chlorophyta</taxon>
        <taxon>core chlorophytes</taxon>
        <taxon>Trebouxiophyceae</taxon>
        <taxon>Chlorellales</taxon>
        <taxon>Chlorellaceae</taxon>
        <taxon>Chlorella clade</taxon>
        <taxon>Chlorella</taxon>
    </lineage>
</organism>
<keyword evidence="1" id="KW-0472">Membrane</keyword>
<protein>
    <submittedName>
        <fullName evidence="2">Expressed protein</fullName>
    </submittedName>
</protein>
<dbReference type="GeneID" id="17354839"/>
<keyword evidence="1" id="KW-1133">Transmembrane helix</keyword>
<reference evidence="2 3" key="1">
    <citation type="journal article" date="2010" name="Plant Cell">
        <title>The Chlorella variabilis NC64A genome reveals adaptation to photosymbiosis, coevolution with viruses, and cryptic sex.</title>
        <authorList>
            <person name="Blanc G."/>
            <person name="Duncan G."/>
            <person name="Agarkova I."/>
            <person name="Borodovsky M."/>
            <person name="Gurnon J."/>
            <person name="Kuo A."/>
            <person name="Lindquist E."/>
            <person name="Lucas S."/>
            <person name="Pangilinan J."/>
            <person name="Polle J."/>
            <person name="Salamov A."/>
            <person name="Terry A."/>
            <person name="Yamada T."/>
            <person name="Dunigan D.D."/>
            <person name="Grigoriev I.V."/>
            <person name="Claverie J.M."/>
            <person name="Van Etten J.L."/>
        </authorList>
    </citation>
    <scope>NUCLEOTIDE SEQUENCE [LARGE SCALE GENOMIC DNA]</scope>
    <source>
        <strain evidence="2 3">NC64A</strain>
    </source>
</reference>
<evidence type="ECO:0000313" key="2">
    <source>
        <dbReference type="EMBL" id="EFN55137.1"/>
    </source>
</evidence>